<accession>A0ABM4DG91</accession>
<name>A0ABM4DG91_HYDVU</name>
<sequence>MYARRDSIVRSDERSVNNIKSILDLKPRNKQIINYCKSLINVRIFGQKETDYPSENSLQENELTLSYFIQSADAFLRSFGNNTEITGHEEEFIYYMQGLLETRGLKNPQRFVTDVKKFLEIYIKRGCPSDRLNHSDYWGSRQQLLAGKVISDFVGEDYGPLDPVFGVLLCPVAAHLNNWNFLEATLIIKMVEWMPRQIKISISITCIFKTKKTLSQKIVTESSLLQIMFVN</sequence>
<dbReference type="Proteomes" id="UP001652625">
    <property type="component" value="Chromosome 14"/>
</dbReference>
<keyword evidence="1" id="KW-1185">Reference proteome</keyword>
<evidence type="ECO:0000313" key="2">
    <source>
        <dbReference type="RefSeq" id="XP_065673451.1"/>
    </source>
</evidence>
<proteinExistence type="predicted"/>
<evidence type="ECO:0000313" key="1">
    <source>
        <dbReference type="Proteomes" id="UP001652625"/>
    </source>
</evidence>
<reference evidence="2" key="1">
    <citation type="submission" date="2025-08" db="UniProtKB">
        <authorList>
            <consortium name="RefSeq"/>
        </authorList>
    </citation>
    <scope>IDENTIFICATION</scope>
</reference>
<gene>
    <name evidence="2" type="primary">LOC101236484</name>
</gene>
<dbReference type="RefSeq" id="XP_065673451.1">
    <property type="nucleotide sequence ID" value="XM_065817379.1"/>
</dbReference>
<dbReference type="GeneID" id="101236484"/>
<protein>
    <submittedName>
        <fullName evidence="2">Uncharacterized protein LOC101236484 isoform X4</fullName>
    </submittedName>
</protein>
<organism evidence="1 2">
    <name type="scientific">Hydra vulgaris</name>
    <name type="common">Hydra</name>
    <name type="synonym">Hydra attenuata</name>
    <dbReference type="NCBI Taxonomy" id="6087"/>
    <lineage>
        <taxon>Eukaryota</taxon>
        <taxon>Metazoa</taxon>
        <taxon>Cnidaria</taxon>
        <taxon>Hydrozoa</taxon>
        <taxon>Hydroidolina</taxon>
        <taxon>Anthoathecata</taxon>
        <taxon>Aplanulata</taxon>
        <taxon>Hydridae</taxon>
        <taxon>Hydra</taxon>
    </lineage>
</organism>